<dbReference type="InterPro" id="IPR027417">
    <property type="entry name" value="P-loop_NTPase"/>
</dbReference>
<dbReference type="EMBL" id="JBANRG010000060">
    <property type="protein sequence ID" value="KAK7442036.1"/>
    <property type="molecule type" value="Genomic_DNA"/>
</dbReference>
<evidence type="ECO:0000259" key="2">
    <source>
        <dbReference type="Pfam" id="PF05729"/>
    </source>
</evidence>
<protein>
    <recommendedName>
        <fullName evidence="2">NACHT domain-containing protein</fullName>
    </recommendedName>
</protein>
<evidence type="ECO:0000313" key="3">
    <source>
        <dbReference type="EMBL" id="KAK7442036.1"/>
    </source>
</evidence>
<feature type="region of interest" description="Disordered" evidence="1">
    <location>
        <begin position="33"/>
        <end position="54"/>
    </location>
</feature>
<dbReference type="PANTHER" id="PTHR36766">
    <property type="entry name" value="PLANT BROAD-SPECTRUM MILDEW RESISTANCE PROTEIN RPW8"/>
    <property type="match status" value="1"/>
</dbReference>
<evidence type="ECO:0000313" key="4">
    <source>
        <dbReference type="Proteomes" id="UP001498398"/>
    </source>
</evidence>
<dbReference type="Proteomes" id="UP001498398">
    <property type="component" value="Unassembled WGS sequence"/>
</dbReference>
<dbReference type="InterPro" id="IPR007111">
    <property type="entry name" value="NACHT_NTPase"/>
</dbReference>
<comment type="caution">
    <text evidence="3">The sequence shown here is derived from an EMBL/GenBank/DDBJ whole genome shotgun (WGS) entry which is preliminary data.</text>
</comment>
<accession>A0ABR1IWU3</accession>
<proteinExistence type="predicted"/>
<dbReference type="PRINTS" id="PR00364">
    <property type="entry name" value="DISEASERSIST"/>
</dbReference>
<reference evidence="3 4" key="1">
    <citation type="submission" date="2024-01" db="EMBL/GenBank/DDBJ databases">
        <title>A draft genome for the cacao thread blight pathogen Marasmiellus scandens.</title>
        <authorList>
            <person name="Baruah I.K."/>
            <person name="Leung J."/>
            <person name="Bukari Y."/>
            <person name="Amoako-Attah I."/>
            <person name="Meinhardt L.W."/>
            <person name="Bailey B.A."/>
            <person name="Cohen S.P."/>
        </authorList>
    </citation>
    <scope>NUCLEOTIDE SEQUENCE [LARGE SCALE GENOMIC DNA]</scope>
    <source>
        <strain evidence="3 4">GH-19</strain>
    </source>
</reference>
<name>A0ABR1IWU3_9AGAR</name>
<feature type="compositionally biased region" description="Polar residues" evidence="1">
    <location>
        <begin position="42"/>
        <end position="51"/>
    </location>
</feature>
<dbReference type="Pfam" id="PF05729">
    <property type="entry name" value="NACHT"/>
    <property type="match status" value="1"/>
</dbReference>
<dbReference type="Gene3D" id="3.40.50.300">
    <property type="entry name" value="P-loop containing nucleotide triphosphate hydrolases"/>
    <property type="match status" value="1"/>
</dbReference>
<sequence>MASATNLEPPQTQEFLHQASDFRIGRLEITNVGGNMINNNNPSQANSTETQGEQDDKMKDFFYLRTPKAPGIFVGRDELTKEGVNTLCGDKKVHLAILGDPGIGKTSLALHIKQHPDIQDKFGKCCYFLPCDEAARQMQNQEAGDILLNGIVNILMNPANGKSRHDLLKEHLKASDKDILIILDNLETLWHSDEHSSVPNLINDMIKEKHVYLIVTMRERNIPKKIEGLWCQLGKREFGLPSLSLADAKELFYHNAPKFKEEVHQVEDLEGLLNQAQGIPLAIQLLARQADTHGSFEEFLGLWHHEGASMLNAAEENPSRFDCLQTSIELSSSSIIIST</sequence>
<organism evidence="3 4">
    <name type="scientific">Marasmiellus scandens</name>
    <dbReference type="NCBI Taxonomy" id="2682957"/>
    <lineage>
        <taxon>Eukaryota</taxon>
        <taxon>Fungi</taxon>
        <taxon>Dikarya</taxon>
        <taxon>Basidiomycota</taxon>
        <taxon>Agaricomycotina</taxon>
        <taxon>Agaricomycetes</taxon>
        <taxon>Agaricomycetidae</taxon>
        <taxon>Agaricales</taxon>
        <taxon>Marasmiineae</taxon>
        <taxon>Omphalotaceae</taxon>
        <taxon>Marasmiellus</taxon>
    </lineage>
</organism>
<dbReference type="SUPFAM" id="SSF52540">
    <property type="entry name" value="P-loop containing nucleoside triphosphate hydrolases"/>
    <property type="match status" value="1"/>
</dbReference>
<evidence type="ECO:0000256" key="1">
    <source>
        <dbReference type="SAM" id="MobiDB-lite"/>
    </source>
</evidence>
<keyword evidence="4" id="KW-1185">Reference proteome</keyword>
<feature type="domain" description="NACHT" evidence="2">
    <location>
        <begin position="96"/>
        <end position="255"/>
    </location>
</feature>
<gene>
    <name evidence="3" type="ORF">VKT23_016313</name>
</gene>